<dbReference type="Gene3D" id="1.10.260.40">
    <property type="entry name" value="lambda repressor-like DNA-binding domains"/>
    <property type="match status" value="1"/>
</dbReference>
<accession>A0A2W4QDZ3</accession>
<dbReference type="InterPro" id="IPR001387">
    <property type="entry name" value="Cro/C1-type_HTH"/>
</dbReference>
<gene>
    <name evidence="2" type="ORF">DM484_29725</name>
</gene>
<organism evidence="2 3">
    <name type="scientific">Candidatus Methylumidiphilus alinenensis</name>
    <dbReference type="NCBI Taxonomy" id="2202197"/>
    <lineage>
        <taxon>Bacteria</taxon>
        <taxon>Pseudomonadati</taxon>
        <taxon>Pseudomonadota</taxon>
        <taxon>Gammaproteobacteria</taxon>
        <taxon>Methylococcales</taxon>
        <taxon>Candidatus Methylumidiphilus</taxon>
    </lineage>
</organism>
<dbReference type="GO" id="GO:0003677">
    <property type="term" value="F:DNA binding"/>
    <property type="evidence" value="ECO:0007669"/>
    <property type="project" value="InterPro"/>
</dbReference>
<reference evidence="2 3" key="1">
    <citation type="journal article" date="2018" name="Aquat. Microb. Ecol.">
        <title>Gammaproteobacterial methanotrophs dominate.</title>
        <authorList>
            <person name="Rissanen A.J."/>
            <person name="Saarenheimo J."/>
            <person name="Tiirola M."/>
            <person name="Peura S."/>
            <person name="Aalto S.L."/>
            <person name="Karvinen A."/>
            <person name="Nykanen H."/>
        </authorList>
    </citation>
    <scope>NUCLEOTIDE SEQUENCE [LARGE SCALE GENOMIC DNA]</scope>
    <source>
        <strain evidence="2">AMbin10</strain>
    </source>
</reference>
<dbReference type="AlphaFoldDB" id="A0A2W4QDZ3"/>
<evidence type="ECO:0000313" key="3">
    <source>
        <dbReference type="Proteomes" id="UP000249396"/>
    </source>
</evidence>
<dbReference type="Proteomes" id="UP000249396">
    <property type="component" value="Unassembled WGS sequence"/>
</dbReference>
<proteinExistence type="predicted"/>
<dbReference type="PROSITE" id="PS50943">
    <property type="entry name" value="HTH_CROC1"/>
    <property type="match status" value="1"/>
</dbReference>
<feature type="domain" description="HTH cro/C1-type" evidence="1">
    <location>
        <begin position="43"/>
        <end position="101"/>
    </location>
</feature>
<evidence type="ECO:0000313" key="2">
    <source>
        <dbReference type="EMBL" id="PZN69406.1"/>
    </source>
</evidence>
<dbReference type="EMBL" id="QJPH01000577">
    <property type="protein sequence ID" value="PZN69406.1"/>
    <property type="molecule type" value="Genomic_DNA"/>
</dbReference>
<dbReference type="SMART" id="SM00530">
    <property type="entry name" value="HTH_XRE"/>
    <property type="match status" value="1"/>
</dbReference>
<protein>
    <submittedName>
        <fullName evidence="2">Transcriptional regulator</fullName>
    </submittedName>
</protein>
<dbReference type="Pfam" id="PF01381">
    <property type="entry name" value="HTH_3"/>
    <property type="match status" value="1"/>
</dbReference>
<comment type="caution">
    <text evidence="2">The sequence shown here is derived from an EMBL/GenBank/DDBJ whole genome shotgun (WGS) entry which is preliminary data.</text>
</comment>
<evidence type="ECO:0000259" key="1">
    <source>
        <dbReference type="PROSITE" id="PS50943"/>
    </source>
</evidence>
<dbReference type="InterPro" id="IPR010982">
    <property type="entry name" value="Lambda_DNA-bd_dom_sf"/>
</dbReference>
<sequence>MNIERKPPTMTHEEMVAKMLEDPEVRAEYERLEREEFAILDEILAARREAGLTQAQVAERMGTKAPAVARLEAALVSGKHSPSIGTLRKYAKALGKRLEIHFVSP</sequence>
<name>A0A2W4QDZ3_9GAMM</name>
<dbReference type="CDD" id="cd00093">
    <property type="entry name" value="HTH_XRE"/>
    <property type="match status" value="1"/>
</dbReference>
<dbReference type="SUPFAM" id="SSF47413">
    <property type="entry name" value="lambda repressor-like DNA-binding domains"/>
    <property type="match status" value="1"/>
</dbReference>